<evidence type="ECO:0000313" key="1">
    <source>
        <dbReference type="EMBL" id="GKX66302.1"/>
    </source>
</evidence>
<dbReference type="Proteomes" id="UP001058074">
    <property type="component" value="Unassembled WGS sequence"/>
</dbReference>
<gene>
    <name evidence="1" type="ORF">rsdtw13_15600</name>
</gene>
<keyword evidence="1" id="KW-0548">Nucleotidyltransferase</keyword>
<organism evidence="1 2">
    <name type="scientific">Inconstantimicrobium mannanitabidum</name>
    <dbReference type="NCBI Taxonomy" id="1604901"/>
    <lineage>
        <taxon>Bacteria</taxon>
        <taxon>Bacillati</taxon>
        <taxon>Bacillota</taxon>
        <taxon>Clostridia</taxon>
        <taxon>Eubacteriales</taxon>
        <taxon>Clostridiaceae</taxon>
        <taxon>Inconstantimicrobium</taxon>
    </lineage>
</organism>
<evidence type="ECO:0000313" key="2">
    <source>
        <dbReference type="Proteomes" id="UP001058074"/>
    </source>
</evidence>
<dbReference type="EMBL" id="BROD01000001">
    <property type="protein sequence ID" value="GKX66302.1"/>
    <property type="molecule type" value="Genomic_DNA"/>
</dbReference>
<reference evidence="1" key="1">
    <citation type="journal article" date="2025" name="Int. J. Syst. Evol. Microbiol.">
        <title>Inconstantimicrobium mannanitabidum sp. nov., a novel member of the family Clostridiaceae isolated from anoxic soil under the treatment of reductive soil disinfestation.</title>
        <authorList>
            <person name="Ueki A."/>
            <person name="Tonouchi A."/>
            <person name="Honma S."/>
            <person name="Kaku N."/>
            <person name="Ueki K."/>
        </authorList>
    </citation>
    <scope>NUCLEOTIDE SEQUENCE</scope>
    <source>
        <strain evidence="1">TW13</strain>
    </source>
</reference>
<proteinExistence type="predicted"/>
<comment type="caution">
    <text evidence="1">The sequence shown here is derived from an EMBL/GenBank/DDBJ whole genome shotgun (WGS) entry which is preliminary data.</text>
</comment>
<sequence>MSINKRYIGAAIIAPFILFIFLGGVYLKYFTIAISIAGLYEFYKTAKISKIRTFDVVGYALLIIFYITNNNFEALSYMIIVSTFLMLCLPVLKPELNYIDVAVTMLGFIYVGVFFSCIYLVNTFKGGQYLVWLIFLGSWGCDTGAYYIGRLFSKLGTTHKLNEKVSPKKTIEGSLGGLIICSLLCGIFGIIIINKFNFTDIATYHYFIIGALCGVFSQFGDLVASSVKRHSNIKDYSNLIPGHGGILDRFDSSLYSAVVVFIYIKFLMML</sequence>
<name>A0ACB5RBZ7_9CLOT</name>
<keyword evidence="2" id="KW-1185">Reference proteome</keyword>
<accession>A0ACB5RBZ7</accession>
<protein>
    <submittedName>
        <fullName evidence="1">Phosphatidate cytidylyltransferase</fullName>
    </submittedName>
</protein>
<keyword evidence="1" id="KW-0808">Transferase</keyword>